<dbReference type="EMBL" id="KI394011">
    <property type="protein sequence ID" value="ERN05261.1"/>
    <property type="molecule type" value="Genomic_DNA"/>
</dbReference>
<organism evidence="2 3">
    <name type="scientific">Amborella trichopoda</name>
    <dbReference type="NCBI Taxonomy" id="13333"/>
    <lineage>
        <taxon>Eukaryota</taxon>
        <taxon>Viridiplantae</taxon>
        <taxon>Streptophyta</taxon>
        <taxon>Embryophyta</taxon>
        <taxon>Tracheophyta</taxon>
        <taxon>Spermatophyta</taxon>
        <taxon>Magnoliopsida</taxon>
        <taxon>Amborellales</taxon>
        <taxon>Amborellaceae</taxon>
        <taxon>Amborella</taxon>
    </lineage>
</organism>
<evidence type="ECO:0000313" key="3">
    <source>
        <dbReference type="Proteomes" id="UP000017836"/>
    </source>
</evidence>
<dbReference type="Gramene" id="ERN05261">
    <property type="protein sequence ID" value="ERN05261"/>
    <property type="gene ID" value="AMTR_s00007p00117320"/>
</dbReference>
<evidence type="ECO:0000256" key="1">
    <source>
        <dbReference type="SAM" id="MobiDB-lite"/>
    </source>
</evidence>
<keyword evidence="3" id="KW-1185">Reference proteome</keyword>
<dbReference type="STRING" id="13333.W1PCC7"/>
<protein>
    <submittedName>
        <fullName evidence="2">Uncharacterized protein</fullName>
    </submittedName>
</protein>
<evidence type="ECO:0000313" key="2">
    <source>
        <dbReference type="EMBL" id="ERN05261.1"/>
    </source>
</evidence>
<dbReference type="Proteomes" id="UP000017836">
    <property type="component" value="Unassembled WGS sequence"/>
</dbReference>
<dbReference type="AlphaFoldDB" id="W1PCC7"/>
<gene>
    <name evidence="2" type="ORF">AMTR_s00007p00117320</name>
</gene>
<reference evidence="3" key="1">
    <citation type="journal article" date="2013" name="Science">
        <title>The Amborella genome and the evolution of flowering plants.</title>
        <authorList>
            <consortium name="Amborella Genome Project"/>
        </authorList>
    </citation>
    <scope>NUCLEOTIDE SEQUENCE [LARGE SCALE GENOMIC DNA]</scope>
</reference>
<feature type="compositionally biased region" description="Basic and acidic residues" evidence="1">
    <location>
        <begin position="82"/>
        <end position="92"/>
    </location>
</feature>
<proteinExistence type="predicted"/>
<feature type="region of interest" description="Disordered" evidence="1">
    <location>
        <begin position="64"/>
        <end position="102"/>
    </location>
</feature>
<accession>W1PCC7</accession>
<name>W1PCC7_AMBTC</name>
<sequence>MSIEDTKLASAANKHDGASLVRNQVCSTNQWPAKVLQQCMKGKHEEAERLLKESKTTLAALNPEHNAVMQGNSTRHSSGEFYARKKREEDANMHLGQENSSA</sequence>
<dbReference type="HOGENOM" id="CLU_2281181_0_0_1"/>